<gene>
    <name evidence="2" type="ORF">GCM10007390_14480</name>
</gene>
<dbReference type="AlphaFoldDB" id="A0A8J3D7J6"/>
<evidence type="ECO:0000313" key="2">
    <source>
        <dbReference type="EMBL" id="GHB61677.1"/>
    </source>
</evidence>
<keyword evidence="3" id="KW-1185">Reference proteome</keyword>
<accession>A0A8J3D7J6</accession>
<dbReference type="EMBL" id="BMXF01000001">
    <property type="protein sequence ID" value="GHB61677.1"/>
    <property type="molecule type" value="Genomic_DNA"/>
</dbReference>
<evidence type="ECO:0000256" key="1">
    <source>
        <dbReference type="SAM" id="MobiDB-lite"/>
    </source>
</evidence>
<dbReference type="RefSeq" id="WP_189563649.1">
    <property type="nucleotide sequence ID" value="NZ_BMXF01000001.1"/>
</dbReference>
<proteinExistence type="predicted"/>
<comment type="caution">
    <text evidence="2">The sequence shown here is derived from an EMBL/GenBank/DDBJ whole genome shotgun (WGS) entry which is preliminary data.</text>
</comment>
<feature type="compositionally biased region" description="Polar residues" evidence="1">
    <location>
        <begin position="233"/>
        <end position="244"/>
    </location>
</feature>
<evidence type="ECO:0000313" key="3">
    <source>
        <dbReference type="Proteomes" id="UP000598271"/>
    </source>
</evidence>
<name>A0A8J3D7J6_9BACT</name>
<organism evidence="2 3">
    <name type="scientific">Persicitalea jodogahamensis</name>
    <dbReference type="NCBI Taxonomy" id="402147"/>
    <lineage>
        <taxon>Bacteria</taxon>
        <taxon>Pseudomonadati</taxon>
        <taxon>Bacteroidota</taxon>
        <taxon>Cytophagia</taxon>
        <taxon>Cytophagales</taxon>
        <taxon>Spirosomataceae</taxon>
        <taxon>Persicitalea</taxon>
    </lineage>
</organism>
<feature type="region of interest" description="Disordered" evidence="1">
    <location>
        <begin position="233"/>
        <end position="264"/>
    </location>
</feature>
<reference evidence="2 3" key="1">
    <citation type="journal article" date="2014" name="Int. J. Syst. Evol. Microbiol.">
        <title>Complete genome sequence of Corynebacterium casei LMG S-19264T (=DSM 44701T), isolated from a smear-ripened cheese.</title>
        <authorList>
            <consortium name="US DOE Joint Genome Institute (JGI-PGF)"/>
            <person name="Walter F."/>
            <person name="Albersmeier A."/>
            <person name="Kalinowski J."/>
            <person name="Ruckert C."/>
        </authorList>
    </citation>
    <scope>NUCLEOTIDE SEQUENCE [LARGE SCALE GENOMIC DNA]</scope>
    <source>
        <strain evidence="2 3">KCTC 12866</strain>
    </source>
</reference>
<sequence length="264" mass="30245">MLTEPFTRIYIPGKFANAFFTGIFVLLLLAQANPLRAQSGDTVEESLTATELARGYWRLKTNVADRSTSIRFYAPTQELLYEEIWPGKWIKLTDKNQRHFDKLLDKLLNRRLVASEIAPQPFPFIQAQPESANKVANSDRSRHETIAGTSHLVHAYVTKAGKVYVVVDNPDQLRCRVSVTNEMGLTLYEEFNHLDHYRRWLDLSNIAHNSFQLLVKIDEKSYVYNVRRKDSSTYDIESPTSGGTPQFPVQRRNDIDSPPISADL</sequence>
<dbReference type="Proteomes" id="UP000598271">
    <property type="component" value="Unassembled WGS sequence"/>
</dbReference>
<protein>
    <submittedName>
        <fullName evidence="2">Uncharacterized protein</fullName>
    </submittedName>
</protein>